<keyword evidence="1 2" id="KW-0732">Signal</keyword>
<protein>
    <recommendedName>
        <fullName evidence="3">Cytochrome c-552/4 domain-containing protein</fullName>
    </recommendedName>
</protein>
<feature type="signal peptide" evidence="2">
    <location>
        <begin position="1"/>
        <end position="24"/>
    </location>
</feature>
<feature type="chain" id="PRO_5023102420" description="Cytochrome c-552/4 domain-containing protein" evidence="2">
    <location>
        <begin position="25"/>
        <end position="507"/>
    </location>
</feature>
<dbReference type="InterPro" id="IPR023155">
    <property type="entry name" value="Cyt_c-552/4"/>
</dbReference>
<name>A0A5C5XI51_9PLAN</name>
<dbReference type="Pfam" id="PF13435">
    <property type="entry name" value="Cytochrome_C554"/>
    <property type="match status" value="1"/>
</dbReference>
<dbReference type="Proteomes" id="UP000316095">
    <property type="component" value="Unassembled WGS sequence"/>
</dbReference>
<evidence type="ECO:0000259" key="3">
    <source>
        <dbReference type="Pfam" id="PF13435"/>
    </source>
</evidence>
<dbReference type="SUPFAM" id="SSF48695">
    <property type="entry name" value="Multiheme cytochromes"/>
    <property type="match status" value="1"/>
</dbReference>
<evidence type="ECO:0000313" key="5">
    <source>
        <dbReference type="Proteomes" id="UP000316095"/>
    </source>
</evidence>
<reference evidence="4 5" key="1">
    <citation type="submission" date="2019-02" db="EMBL/GenBank/DDBJ databases">
        <title>Deep-cultivation of Planctomycetes and their phenomic and genomic characterization uncovers novel biology.</title>
        <authorList>
            <person name="Wiegand S."/>
            <person name="Jogler M."/>
            <person name="Boedeker C."/>
            <person name="Pinto D."/>
            <person name="Vollmers J."/>
            <person name="Rivas-Marin E."/>
            <person name="Kohn T."/>
            <person name="Peeters S.H."/>
            <person name="Heuer A."/>
            <person name="Rast P."/>
            <person name="Oberbeckmann S."/>
            <person name="Bunk B."/>
            <person name="Jeske O."/>
            <person name="Meyerdierks A."/>
            <person name="Storesund J.E."/>
            <person name="Kallscheuer N."/>
            <person name="Luecker S."/>
            <person name="Lage O.M."/>
            <person name="Pohl T."/>
            <person name="Merkel B.J."/>
            <person name="Hornburger P."/>
            <person name="Mueller R.-W."/>
            <person name="Bruemmer F."/>
            <person name="Labrenz M."/>
            <person name="Spormann A.M."/>
            <person name="Op Den Camp H."/>
            <person name="Overmann J."/>
            <person name="Amann R."/>
            <person name="Jetten M.S.M."/>
            <person name="Mascher T."/>
            <person name="Medema M.H."/>
            <person name="Devos D.P."/>
            <person name="Kaster A.-K."/>
            <person name="Ovreas L."/>
            <person name="Rohde M."/>
            <person name="Galperin M.Y."/>
            <person name="Jogler C."/>
        </authorList>
    </citation>
    <scope>NUCLEOTIDE SEQUENCE [LARGE SCALE GENOMIC DNA]</scope>
    <source>
        <strain evidence="4 5">Pan54</strain>
    </source>
</reference>
<evidence type="ECO:0000256" key="1">
    <source>
        <dbReference type="ARBA" id="ARBA00022729"/>
    </source>
</evidence>
<sequence precursor="true">MNSFQLIIIAFFASLLSAGHPLIAEDFSGPSLNPLPVINAQPTPARHDVSDNLSQGPLLYLGAVSCSSSNCHGSVKANAPLSSLSYTIWKRQDPHAQAYRTLTNDRSKKIAEQLQLEAPAEKSAICINCHAAPQNTYEFSNSTTNSSNLEFVSNGVSCEACHGQAAKWLEPHRSYTWNSPLWNESRKSKTGFKQLKSTVIRAETCASCHIGSAGRDVNHELIAAGHPRLLFEYTSYMDLYAQQAAHWDIGKDHKRSDGINSAESADHALNSWAIGQLVCSSQVQKLLHQRSENPNAVWPELAEYSCYSCHHDLSRTESPDPNWRQKAFAPITRPFVRSEFYSLFNRAILESAGLKVGHDSMSKLESLNIQVCQMKPQHRDQINELSDSVSNQLDLQIQHYISQTKDLDQLRKNILSDLLNQDRVDSIQSWDVATQYFLALSSLNTDLLNSQQKMQSLRALLTIRSNLAFPSFEVDRLGTQQKYLINSPQWNSPVPLLKIQHEIESLQ</sequence>
<dbReference type="EMBL" id="SJPG01000001">
    <property type="protein sequence ID" value="TWT61502.1"/>
    <property type="molecule type" value="Genomic_DNA"/>
</dbReference>
<dbReference type="Gene3D" id="1.10.1130.10">
    <property type="entry name" value="Flavocytochrome C3, Chain A"/>
    <property type="match status" value="1"/>
</dbReference>
<comment type="caution">
    <text evidence="4">The sequence shown here is derived from an EMBL/GenBank/DDBJ whole genome shotgun (WGS) entry which is preliminary data.</text>
</comment>
<organism evidence="4 5">
    <name type="scientific">Rubinisphaera italica</name>
    <dbReference type="NCBI Taxonomy" id="2527969"/>
    <lineage>
        <taxon>Bacteria</taxon>
        <taxon>Pseudomonadati</taxon>
        <taxon>Planctomycetota</taxon>
        <taxon>Planctomycetia</taxon>
        <taxon>Planctomycetales</taxon>
        <taxon>Planctomycetaceae</taxon>
        <taxon>Rubinisphaera</taxon>
    </lineage>
</organism>
<dbReference type="InterPro" id="IPR036280">
    <property type="entry name" value="Multihaem_cyt_sf"/>
</dbReference>
<keyword evidence="5" id="KW-1185">Reference proteome</keyword>
<dbReference type="InterPro" id="IPR051829">
    <property type="entry name" value="Multiheme_Cytochr_ET"/>
</dbReference>
<gene>
    <name evidence="4" type="ORF">Pan54_22380</name>
</gene>
<dbReference type="AlphaFoldDB" id="A0A5C5XI51"/>
<dbReference type="PANTHER" id="PTHR35038:SF8">
    <property type="entry name" value="C-TYPE POLYHEME CYTOCHROME OMCC"/>
    <property type="match status" value="1"/>
</dbReference>
<evidence type="ECO:0000313" key="4">
    <source>
        <dbReference type="EMBL" id="TWT61502.1"/>
    </source>
</evidence>
<proteinExistence type="predicted"/>
<evidence type="ECO:0000256" key="2">
    <source>
        <dbReference type="SAM" id="SignalP"/>
    </source>
</evidence>
<accession>A0A5C5XI51</accession>
<feature type="domain" description="Cytochrome c-552/4" evidence="3">
    <location>
        <begin position="70"/>
        <end position="163"/>
    </location>
</feature>
<dbReference type="RefSeq" id="WP_165441713.1">
    <property type="nucleotide sequence ID" value="NZ_SJPG01000001.1"/>
</dbReference>
<dbReference type="PANTHER" id="PTHR35038">
    <property type="entry name" value="DISSIMILATORY SULFITE REDUCTASE SIRA"/>
    <property type="match status" value="1"/>
</dbReference>